<protein>
    <recommendedName>
        <fullName evidence="7">Sugar phosphate transporter domain-containing protein</fullName>
    </recommendedName>
</protein>
<evidence type="ECO:0000313" key="8">
    <source>
        <dbReference type="EMBL" id="EDK42226.1"/>
    </source>
</evidence>
<feature type="transmembrane region" description="Helical" evidence="6">
    <location>
        <begin position="48"/>
        <end position="71"/>
    </location>
</feature>
<dbReference type="AlphaFoldDB" id="A5DSR8"/>
<keyword evidence="2 6" id="KW-0812">Transmembrane</keyword>
<evidence type="ECO:0000256" key="2">
    <source>
        <dbReference type="ARBA" id="ARBA00022692"/>
    </source>
</evidence>
<feature type="transmembrane region" description="Helical" evidence="6">
    <location>
        <begin position="7"/>
        <end position="28"/>
    </location>
</feature>
<feature type="region of interest" description="Disordered" evidence="5">
    <location>
        <begin position="264"/>
        <end position="286"/>
    </location>
</feature>
<feature type="domain" description="Sugar phosphate transporter" evidence="7">
    <location>
        <begin position="17"/>
        <end position="231"/>
    </location>
</feature>
<sequence length="286" mass="31676">MPVSTKLKSLIPPFSLKTVIACLLWYTVSSVTSQLTKLILTKFTYPLFLSQCQFLLGATLAFCLITLASRYPSLEECFPKGSLPAQSRQMEPILSLAMLLKILPLGLFQFIGKYLSLSATSLIPLATNSSIKALSPMLIVLGYRIFYKVVFPFITYASLVPLLAGVVLIISSDSGTTGLFINDNNELDSRHIKGLTFCLLSTVVFAAQNIYGKQLITWDSDYKIHNPASLVLNTDPSRPSTPMPFSIHVEKSTTPVDYFDSNIGAKNNHNNNNYNNNNNNNYNNNK</sequence>
<reference evidence="8 9" key="1">
    <citation type="journal article" date="2009" name="Nature">
        <title>Evolution of pathogenicity and sexual reproduction in eight Candida genomes.</title>
        <authorList>
            <person name="Butler G."/>
            <person name="Rasmussen M.D."/>
            <person name="Lin M.F."/>
            <person name="Santos M.A."/>
            <person name="Sakthikumar S."/>
            <person name="Munro C.A."/>
            <person name="Rheinbay E."/>
            <person name="Grabherr M."/>
            <person name="Forche A."/>
            <person name="Reedy J.L."/>
            <person name="Agrafioti I."/>
            <person name="Arnaud M.B."/>
            <person name="Bates S."/>
            <person name="Brown A.J."/>
            <person name="Brunke S."/>
            <person name="Costanzo M.C."/>
            <person name="Fitzpatrick D.A."/>
            <person name="de Groot P.W."/>
            <person name="Harris D."/>
            <person name="Hoyer L.L."/>
            <person name="Hube B."/>
            <person name="Klis F.M."/>
            <person name="Kodira C."/>
            <person name="Lennard N."/>
            <person name="Logue M.E."/>
            <person name="Martin R."/>
            <person name="Neiman A.M."/>
            <person name="Nikolaou E."/>
            <person name="Quail M.A."/>
            <person name="Quinn J."/>
            <person name="Santos M.C."/>
            <person name="Schmitzberger F.F."/>
            <person name="Sherlock G."/>
            <person name="Shah P."/>
            <person name="Silverstein K.A."/>
            <person name="Skrzypek M.S."/>
            <person name="Soll D."/>
            <person name="Staggs R."/>
            <person name="Stansfield I."/>
            <person name="Stumpf M.P."/>
            <person name="Sudbery P.E."/>
            <person name="Srikantha T."/>
            <person name="Zeng Q."/>
            <person name="Berman J."/>
            <person name="Berriman M."/>
            <person name="Heitman J."/>
            <person name="Gow N.A."/>
            <person name="Lorenz M.C."/>
            <person name="Birren B.W."/>
            <person name="Kellis M."/>
            <person name="Cuomo C.A."/>
        </authorList>
    </citation>
    <scope>NUCLEOTIDE SEQUENCE [LARGE SCALE GENOMIC DNA]</scope>
    <source>
        <strain evidence="9">ATCC 11503 / BCRC 21390 / CBS 2605 / JCM 1781 / NBRC 1676 / NRRL YB-4239</strain>
    </source>
</reference>
<keyword evidence="3 6" id="KW-1133">Transmembrane helix</keyword>
<dbReference type="VEuPathDB" id="FungiDB:LELG_00404"/>
<dbReference type="STRING" id="379508.A5DSR8"/>
<feature type="transmembrane region" description="Helical" evidence="6">
    <location>
        <begin position="123"/>
        <end position="143"/>
    </location>
</feature>
<dbReference type="HOGENOM" id="CLU_019048_4_1_1"/>
<feature type="compositionally biased region" description="Low complexity" evidence="5">
    <location>
        <begin position="267"/>
        <end position="286"/>
    </location>
</feature>
<dbReference type="eggNOG" id="KOG1441">
    <property type="taxonomic scope" value="Eukaryota"/>
</dbReference>
<evidence type="ECO:0000313" key="9">
    <source>
        <dbReference type="Proteomes" id="UP000001996"/>
    </source>
</evidence>
<dbReference type="EMBL" id="CH981524">
    <property type="protein sequence ID" value="EDK42226.1"/>
    <property type="molecule type" value="Genomic_DNA"/>
</dbReference>
<comment type="subcellular location">
    <subcellularLocation>
        <location evidence="1">Membrane</location>
        <topology evidence="1">Multi-pass membrane protein</topology>
    </subcellularLocation>
</comment>
<dbReference type="Proteomes" id="UP000001996">
    <property type="component" value="Unassembled WGS sequence"/>
</dbReference>
<dbReference type="InterPro" id="IPR050186">
    <property type="entry name" value="TPT_transporter"/>
</dbReference>
<keyword evidence="4 6" id="KW-0472">Membrane</keyword>
<organism evidence="8 9">
    <name type="scientific">Lodderomyces elongisporus (strain ATCC 11503 / CBS 2605 / JCM 1781 / NBRC 1676 / NRRL YB-4239)</name>
    <name type="common">Yeast</name>
    <name type="synonym">Saccharomyces elongisporus</name>
    <dbReference type="NCBI Taxonomy" id="379508"/>
    <lineage>
        <taxon>Eukaryota</taxon>
        <taxon>Fungi</taxon>
        <taxon>Dikarya</taxon>
        <taxon>Ascomycota</taxon>
        <taxon>Saccharomycotina</taxon>
        <taxon>Pichiomycetes</taxon>
        <taxon>Debaryomycetaceae</taxon>
        <taxon>Candida/Lodderomyces clade</taxon>
        <taxon>Lodderomyces</taxon>
    </lineage>
</organism>
<dbReference type="GeneID" id="5234698"/>
<evidence type="ECO:0000259" key="7">
    <source>
        <dbReference type="Pfam" id="PF03151"/>
    </source>
</evidence>
<feature type="transmembrane region" description="Helical" evidence="6">
    <location>
        <begin position="92"/>
        <end position="111"/>
    </location>
</feature>
<keyword evidence="9" id="KW-1185">Reference proteome</keyword>
<dbReference type="InParanoid" id="A5DSR8"/>
<accession>A5DSR8</accession>
<dbReference type="PANTHER" id="PTHR11132">
    <property type="entry name" value="SOLUTE CARRIER FAMILY 35"/>
    <property type="match status" value="1"/>
</dbReference>
<evidence type="ECO:0000256" key="6">
    <source>
        <dbReference type="SAM" id="Phobius"/>
    </source>
</evidence>
<dbReference type="GO" id="GO:0016020">
    <property type="term" value="C:membrane"/>
    <property type="evidence" value="ECO:0007669"/>
    <property type="project" value="UniProtKB-SubCell"/>
</dbReference>
<name>A5DSR8_LODEL</name>
<gene>
    <name evidence="8" type="ORF">LELG_00404</name>
</gene>
<evidence type="ECO:0000256" key="5">
    <source>
        <dbReference type="SAM" id="MobiDB-lite"/>
    </source>
</evidence>
<dbReference type="KEGG" id="lel:PVL30_000394"/>
<feature type="transmembrane region" description="Helical" evidence="6">
    <location>
        <begin position="150"/>
        <end position="171"/>
    </location>
</feature>
<evidence type="ECO:0000256" key="1">
    <source>
        <dbReference type="ARBA" id="ARBA00004141"/>
    </source>
</evidence>
<proteinExistence type="predicted"/>
<evidence type="ECO:0000256" key="3">
    <source>
        <dbReference type="ARBA" id="ARBA00022989"/>
    </source>
</evidence>
<dbReference type="InterPro" id="IPR004853">
    <property type="entry name" value="Sugar_P_trans_dom"/>
</dbReference>
<dbReference type="Pfam" id="PF03151">
    <property type="entry name" value="TPT"/>
    <property type="match status" value="1"/>
</dbReference>
<evidence type="ECO:0000256" key="4">
    <source>
        <dbReference type="ARBA" id="ARBA00023136"/>
    </source>
</evidence>
<dbReference type="OrthoDB" id="1588579at2759"/>